<protein>
    <submittedName>
        <fullName evidence="2">Uncharacterized protein</fullName>
    </submittedName>
</protein>
<evidence type="ECO:0000256" key="1">
    <source>
        <dbReference type="SAM" id="Phobius"/>
    </source>
</evidence>
<accession>A0A1X0RI65</accession>
<reference evidence="2" key="1">
    <citation type="journal article" date="2016" name="Proc. Natl. Acad. Sci. U.S.A.">
        <title>Lipid metabolic changes in an early divergent fungus govern the establishment of a mutualistic symbiosis with endobacteria.</title>
        <authorList>
            <person name="Lastovetsky O.A."/>
            <person name="Gaspar M.L."/>
            <person name="Mondo S.J."/>
            <person name="LaButti K.M."/>
            <person name="Sandor L."/>
            <person name="Grigoriev I.V."/>
            <person name="Henry S.A."/>
            <person name="Pawlowska T.E."/>
        </authorList>
    </citation>
    <scope>NUCLEOTIDE SEQUENCE [LARGE SCALE GENOMIC DNA]</scope>
    <source>
        <strain evidence="2">ATCC 52814</strain>
    </source>
</reference>
<evidence type="ECO:0000313" key="2">
    <source>
        <dbReference type="EMBL" id="ORE11699.1"/>
    </source>
</evidence>
<dbReference type="VEuPathDB" id="FungiDB:BCV72DRAFT_77305"/>
<sequence>MKEKQILDPTQPMETTTRRWKGWIVFFIGLISLFYMADRQDAFVVTNSQCAMTSQRPSTVLHSGFPPIDNVTGLTILPGKAAAIAFEPNPAVERLNVMGGESWWDRLFPNRHVHLHSVQVPVLSAKNQTISAVVSICSGEGGRLTRRKRFPDMQRCVSTKAVEIETEPGDTFGVLEWEPEVVIVLKKSARYWLVLESPSVENSFEWVYAEQPSDVTESIPVAIQGENGWQMQLKDTPPPSAIVTVERHS</sequence>
<gene>
    <name evidence="2" type="ORF">BCV72DRAFT_77305</name>
</gene>
<dbReference type="AlphaFoldDB" id="A0A1X0RI65"/>
<dbReference type="EMBL" id="KV921855">
    <property type="protein sequence ID" value="ORE11699.1"/>
    <property type="molecule type" value="Genomic_DNA"/>
</dbReference>
<organism evidence="2">
    <name type="scientific">Rhizopus microsporus var. microsporus</name>
    <dbReference type="NCBI Taxonomy" id="86635"/>
    <lineage>
        <taxon>Eukaryota</taxon>
        <taxon>Fungi</taxon>
        <taxon>Fungi incertae sedis</taxon>
        <taxon>Mucoromycota</taxon>
        <taxon>Mucoromycotina</taxon>
        <taxon>Mucoromycetes</taxon>
        <taxon>Mucorales</taxon>
        <taxon>Mucorineae</taxon>
        <taxon>Rhizopodaceae</taxon>
        <taxon>Rhizopus</taxon>
    </lineage>
</organism>
<name>A0A1X0RI65_RHIZD</name>
<keyword evidence="1" id="KW-1133">Transmembrane helix</keyword>
<proteinExistence type="predicted"/>
<keyword evidence="1" id="KW-0472">Membrane</keyword>
<dbReference type="OrthoDB" id="2202643at2759"/>
<dbReference type="Proteomes" id="UP000242414">
    <property type="component" value="Unassembled WGS sequence"/>
</dbReference>
<feature type="transmembrane region" description="Helical" evidence="1">
    <location>
        <begin position="20"/>
        <end position="37"/>
    </location>
</feature>
<keyword evidence="1" id="KW-0812">Transmembrane</keyword>